<evidence type="ECO:0000256" key="1">
    <source>
        <dbReference type="ARBA" id="ARBA00000695"/>
    </source>
</evidence>
<comment type="catalytic activity">
    <reaction evidence="1 10">
        <text>Eliminative cleavage of (1-&gt;4)-alpha-D-galacturonan to give oligosaccharides with 4-deoxy-alpha-D-galact-4-enuronosyl groups at their non-reducing ends.</text>
        <dbReference type="EC" id="4.2.2.2"/>
    </reaction>
</comment>
<feature type="chain" id="PRO_5025091372" description="Pectate lyase" evidence="10">
    <location>
        <begin position="19"/>
        <end position="346"/>
    </location>
</feature>
<evidence type="ECO:0000256" key="11">
    <source>
        <dbReference type="SAM" id="MobiDB-lite"/>
    </source>
</evidence>
<dbReference type="Proteomes" id="UP000054248">
    <property type="component" value="Unassembled WGS sequence"/>
</dbReference>
<dbReference type="SUPFAM" id="SSF57180">
    <property type="entry name" value="Cellulose-binding domain"/>
    <property type="match status" value="1"/>
</dbReference>
<keyword evidence="14" id="KW-1185">Reference proteome</keyword>
<dbReference type="InterPro" id="IPR004898">
    <property type="entry name" value="Pectate_lyase_PlyH/PlyE-like"/>
</dbReference>
<dbReference type="EC" id="4.2.2.2" evidence="10"/>
<dbReference type="InterPro" id="IPR000254">
    <property type="entry name" value="CBD"/>
</dbReference>
<dbReference type="InterPro" id="IPR011050">
    <property type="entry name" value="Pectin_lyase_fold/virulence"/>
</dbReference>
<dbReference type="InterPro" id="IPR035971">
    <property type="entry name" value="CBD_sf"/>
</dbReference>
<dbReference type="GO" id="GO:0045490">
    <property type="term" value="P:pectin catabolic process"/>
    <property type="evidence" value="ECO:0007669"/>
    <property type="project" value="TreeGrafter"/>
</dbReference>
<feature type="compositionally biased region" description="Low complexity" evidence="11">
    <location>
        <begin position="59"/>
        <end position="107"/>
    </location>
</feature>
<comment type="similarity">
    <text evidence="4 10">Belongs to the polysaccharide lyase 3 family.</text>
</comment>
<evidence type="ECO:0000256" key="3">
    <source>
        <dbReference type="ARBA" id="ARBA00004613"/>
    </source>
</evidence>
<evidence type="ECO:0000256" key="6">
    <source>
        <dbReference type="ARBA" id="ARBA00022729"/>
    </source>
</evidence>
<dbReference type="GO" id="GO:0005576">
    <property type="term" value="C:extracellular region"/>
    <property type="evidence" value="ECO:0007669"/>
    <property type="project" value="UniProtKB-SubCell"/>
</dbReference>
<evidence type="ECO:0000256" key="9">
    <source>
        <dbReference type="ARBA" id="ARBA00025679"/>
    </source>
</evidence>
<proteinExistence type="inferred from homology"/>
<keyword evidence="5 10" id="KW-0964">Secreted</keyword>
<dbReference type="HOGENOM" id="CLU_044863_2_0_1"/>
<dbReference type="SMART" id="SM00236">
    <property type="entry name" value="fCBD"/>
    <property type="match status" value="1"/>
</dbReference>
<evidence type="ECO:0000256" key="5">
    <source>
        <dbReference type="ARBA" id="ARBA00022525"/>
    </source>
</evidence>
<organism evidence="13 14">
    <name type="scientific">Tulasnella calospora MUT 4182</name>
    <dbReference type="NCBI Taxonomy" id="1051891"/>
    <lineage>
        <taxon>Eukaryota</taxon>
        <taxon>Fungi</taxon>
        <taxon>Dikarya</taxon>
        <taxon>Basidiomycota</taxon>
        <taxon>Agaricomycotina</taxon>
        <taxon>Agaricomycetes</taxon>
        <taxon>Cantharellales</taxon>
        <taxon>Tulasnellaceae</taxon>
        <taxon>Tulasnella</taxon>
    </lineage>
</organism>
<dbReference type="SUPFAM" id="SSF51126">
    <property type="entry name" value="Pectin lyase-like"/>
    <property type="match status" value="1"/>
</dbReference>
<keyword evidence="7 10" id="KW-0106">Calcium</keyword>
<evidence type="ECO:0000256" key="10">
    <source>
        <dbReference type="RuleBase" id="RU367009"/>
    </source>
</evidence>
<dbReference type="STRING" id="1051891.A0A0C3QVC1"/>
<name>A0A0C3QVC1_9AGAM</name>
<evidence type="ECO:0000259" key="12">
    <source>
        <dbReference type="PROSITE" id="PS51164"/>
    </source>
</evidence>
<comment type="subcellular location">
    <subcellularLocation>
        <location evidence="3 10">Secreted</location>
    </subcellularLocation>
</comment>
<accession>A0A0C3QVC1</accession>
<feature type="region of interest" description="Disordered" evidence="11">
    <location>
        <begin position="56"/>
        <end position="113"/>
    </location>
</feature>
<dbReference type="InterPro" id="IPR012334">
    <property type="entry name" value="Pectin_lyas_fold"/>
</dbReference>
<dbReference type="PANTHER" id="PTHR33407">
    <property type="entry name" value="PECTATE LYASE F-RELATED"/>
    <property type="match status" value="1"/>
</dbReference>
<sequence length="346" mass="35013">MKVAVALSALAFAQGALSVAIYGQCGGIDGITGTCDSGLVCVVQNAYYFQCLTPSSGQTTTGGSAATTSKTTTTTKTSTTSTKTSTTSTKTSTTTTKTSTTTTKTTTVGSAPTGLTTALPASSGYSALPTASVITGTFDGGMKRFDRAGSSGACQGQTETGESDAVFILESGATIQNVIIGADQAEGIHCRGPCTVKNVWWADVCEDAITIKQTGAGDVSYIIGGGAFHAEDKVVQHNGAGTVSIKNFYVSDFGKLYRSCGNCSTTYARHVIIDNVAMASGSAGVGVNSNFGDTATITNVCTNGKPTAANVCCWYEGTTPGNEPTKLGCGSNGNVCNYSTSSVTTC</sequence>
<dbReference type="AlphaFoldDB" id="A0A0C3QVC1"/>
<dbReference type="PANTHER" id="PTHR33407:SF9">
    <property type="entry name" value="PECTATE LYASE F-RELATED"/>
    <property type="match status" value="1"/>
</dbReference>
<reference evidence="13 14" key="1">
    <citation type="submission" date="2014-04" db="EMBL/GenBank/DDBJ databases">
        <authorList>
            <consortium name="DOE Joint Genome Institute"/>
            <person name="Kuo A."/>
            <person name="Girlanda M."/>
            <person name="Perotto S."/>
            <person name="Kohler A."/>
            <person name="Nagy L.G."/>
            <person name="Floudas D."/>
            <person name="Copeland A."/>
            <person name="Barry K.W."/>
            <person name="Cichocki N."/>
            <person name="Veneault-Fourrey C."/>
            <person name="LaButti K."/>
            <person name="Lindquist E.A."/>
            <person name="Lipzen A."/>
            <person name="Lundell T."/>
            <person name="Morin E."/>
            <person name="Murat C."/>
            <person name="Sun H."/>
            <person name="Tunlid A."/>
            <person name="Henrissat B."/>
            <person name="Grigoriev I.V."/>
            <person name="Hibbett D.S."/>
            <person name="Martin F."/>
            <person name="Nordberg H.P."/>
            <person name="Cantor M.N."/>
            <person name="Hua S.X."/>
        </authorList>
    </citation>
    <scope>NUCLEOTIDE SEQUENCE [LARGE SCALE GENOMIC DNA]</scope>
    <source>
        <strain evidence="13 14">MUT 4182</strain>
    </source>
</reference>
<dbReference type="GO" id="GO:0030248">
    <property type="term" value="F:cellulose binding"/>
    <property type="evidence" value="ECO:0007669"/>
    <property type="project" value="InterPro"/>
</dbReference>
<gene>
    <name evidence="13" type="ORF">M407DRAFT_18610</name>
</gene>
<keyword evidence="8 10" id="KW-0456">Lyase</keyword>
<dbReference type="GO" id="GO:0030570">
    <property type="term" value="F:pectate lyase activity"/>
    <property type="evidence" value="ECO:0007669"/>
    <property type="project" value="UniProtKB-UniRule"/>
</dbReference>
<dbReference type="Gene3D" id="2.160.20.10">
    <property type="entry name" value="Single-stranded right-handed beta-helix, Pectin lyase-like"/>
    <property type="match status" value="1"/>
</dbReference>
<dbReference type="Pfam" id="PF00734">
    <property type="entry name" value="CBM_1"/>
    <property type="match status" value="1"/>
</dbReference>
<evidence type="ECO:0000313" key="13">
    <source>
        <dbReference type="EMBL" id="KIO32569.1"/>
    </source>
</evidence>
<evidence type="ECO:0000313" key="14">
    <source>
        <dbReference type="Proteomes" id="UP000054248"/>
    </source>
</evidence>
<protein>
    <recommendedName>
        <fullName evidence="10">Pectate lyase</fullName>
        <ecNumber evidence="10">4.2.2.2</ecNumber>
    </recommendedName>
</protein>
<comment type="function">
    <text evidence="9 10">Pectinolytic enzyme consist of four classes of enzymes: pectin lyase, polygalacturonase, pectin methylesterase and rhamnogalacturonase. Among pectinolytic enzymes, pectin lyase is the most important in depolymerization of pectin, since it cleaves internal glycosidic bonds of highly methylated pectins. Favors pectate, the anion, over pectin, the methyl ester.</text>
</comment>
<evidence type="ECO:0000256" key="7">
    <source>
        <dbReference type="ARBA" id="ARBA00022837"/>
    </source>
</evidence>
<dbReference type="EMBL" id="KN822954">
    <property type="protein sequence ID" value="KIO32569.1"/>
    <property type="molecule type" value="Genomic_DNA"/>
</dbReference>
<dbReference type="PROSITE" id="PS51164">
    <property type="entry name" value="CBM1_2"/>
    <property type="match status" value="1"/>
</dbReference>
<dbReference type="OrthoDB" id="441042at2759"/>
<feature type="domain" description="CBM1" evidence="12">
    <location>
        <begin position="17"/>
        <end position="52"/>
    </location>
</feature>
<evidence type="ECO:0000256" key="2">
    <source>
        <dbReference type="ARBA" id="ARBA00001913"/>
    </source>
</evidence>
<evidence type="ECO:0000256" key="4">
    <source>
        <dbReference type="ARBA" id="ARBA00006463"/>
    </source>
</evidence>
<feature type="signal peptide" evidence="10">
    <location>
        <begin position="1"/>
        <end position="18"/>
    </location>
</feature>
<evidence type="ECO:0000256" key="8">
    <source>
        <dbReference type="ARBA" id="ARBA00023239"/>
    </source>
</evidence>
<keyword evidence="6 10" id="KW-0732">Signal</keyword>
<dbReference type="Pfam" id="PF03211">
    <property type="entry name" value="Pectate_lyase"/>
    <property type="match status" value="1"/>
</dbReference>
<reference evidence="14" key="2">
    <citation type="submission" date="2015-01" db="EMBL/GenBank/DDBJ databases">
        <title>Evolutionary Origins and Diversification of the Mycorrhizal Mutualists.</title>
        <authorList>
            <consortium name="DOE Joint Genome Institute"/>
            <consortium name="Mycorrhizal Genomics Consortium"/>
            <person name="Kohler A."/>
            <person name="Kuo A."/>
            <person name="Nagy L.G."/>
            <person name="Floudas D."/>
            <person name="Copeland A."/>
            <person name="Barry K.W."/>
            <person name="Cichocki N."/>
            <person name="Veneault-Fourrey C."/>
            <person name="LaButti K."/>
            <person name="Lindquist E.A."/>
            <person name="Lipzen A."/>
            <person name="Lundell T."/>
            <person name="Morin E."/>
            <person name="Murat C."/>
            <person name="Riley R."/>
            <person name="Ohm R."/>
            <person name="Sun H."/>
            <person name="Tunlid A."/>
            <person name="Henrissat B."/>
            <person name="Grigoriev I.V."/>
            <person name="Hibbett D.S."/>
            <person name="Martin F."/>
        </authorList>
    </citation>
    <scope>NUCLEOTIDE SEQUENCE [LARGE SCALE GENOMIC DNA]</scope>
    <source>
        <strain evidence="14">MUT 4182</strain>
    </source>
</reference>
<comment type="cofactor">
    <cofactor evidence="2 10">
        <name>Ca(2+)</name>
        <dbReference type="ChEBI" id="CHEBI:29108"/>
    </cofactor>
</comment>